<evidence type="ECO:0000313" key="1">
    <source>
        <dbReference type="EnsemblMetazoa" id="XP_019754018.1"/>
    </source>
</evidence>
<dbReference type="PANTHER" id="PTHR14540:SF2">
    <property type="entry name" value="INTEGRATOR COMPLEX SUBUNIT 15"/>
    <property type="match status" value="1"/>
</dbReference>
<name>A0AAR5NYI7_DENPD</name>
<reference evidence="2" key="1">
    <citation type="journal article" date="2013" name="Genome Biol.">
        <title>Draft genome of the mountain pine beetle, Dendroctonus ponderosae Hopkins, a major forest pest.</title>
        <authorList>
            <person name="Keeling C.I."/>
            <person name="Yuen M.M."/>
            <person name="Liao N.Y."/>
            <person name="Docking T.R."/>
            <person name="Chan S.K."/>
            <person name="Taylor G.A."/>
            <person name="Palmquist D.L."/>
            <person name="Jackman S.D."/>
            <person name="Nguyen A."/>
            <person name="Li M."/>
            <person name="Henderson H."/>
            <person name="Janes J.K."/>
            <person name="Zhao Y."/>
            <person name="Pandoh P."/>
            <person name="Moore R."/>
            <person name="Sperling F.A."/>
            <person name="Huber D.P."/>
            <person name="Birol I."/>
            <person name="Jones S.J."/>
            <person name="Bohlmann J."/>
        </authorList>
    </citation>
    <scope>NUCLEOTIDE SEQUENCE</scope>
</reference>
<dbReference type="Proteomes" id="UP000019118">
    <property type="component" value="Unassembled WGS sequence"/>
</dbReference>
<dbReference type="GeneID" id="109533199"/>
<accession>A0AAR5NYI7</accession>
<sequence length="376" mass="41767">MMSGSSDVNLKQSLRKLEYPLCAHEALKKIVELLTARVTNIKNMDLSLDLMAEFVFFEVDRRGNKRPTGLSPLVELQLLEILFEFLNNTQSEVTRNTLFFNLFSAITINMRVGILGKLVSLAIGIPSSIILISASTWMQQIGNTSPSSCKLVEALVFDYAHLAPNLQDKMKDLPKIAPEFTANFLTGVAENYYVPKKNPMFPPEVLLKYAADWLTENCTLCLAPQAKAPLLPPGAIAMEATTPIAGLLRWCILAPIYEQDQDVYTKLYLALLNSIAEIPTANAPRVINVQHLTATVNLLHNYVKTRESNVSVLVDPALQLALDRFGQAIQVALSVNAIYGHLNELFNSLQKLPFNKLISIVLNKYKLSKSTPIIIV</sequence>
<proteinExistence type="predicted"/>
<reference evidence="1" key="2">
    <citation type="submission" date="2024-08" db="UniProtKB">
        <authorList>
            <consortium name="EnsemblMetazoa"/>
        </authorList>
    </citation>
    <scope>IDENTIFICATION</scope>
</reference>
<protein>
    <submittedName>
        <fullName evidence="1">Uncharacterized protein</fullName>
    </submittedName>
</protein>
<dbReference type="InterPro" id="IPR027844">
    <property type="entry name" value="INTS15"/>
</dbReference>
<dbReference type="EnsemblMetazoa" id="XM_019898459.1">
    <property type="protein sequence ID" value="XP_019754018.1"/>
    <property type="gene ID" value="LOC109533199"/>
</dbReference>
<dbReference type="AlphaFoldDB" id="A0AAR5NYI7"/>
<evidence type="ECO:0000313" key="2">
    <source>
        <dbReference type="Proteomes" id="UP000019118"/>
    </source>
</evidence>
<dbReference type="RefSeq" id="XP_019754018.1">
    <property type="nucleotide sequence ID" value="XM_019898459.2"/>
</dbReference>
<dbReference type="Pfam" id="PF14964">
    <property type="entry name" value="INTS15"/>
    <property type="match status" value="1"/>
</dbReference>
<dbReference type="PANTHER" id="PTHR14540">
    <property type="entry name" value="INTEGRATOR COMPLEX SUBUNIT 15"/>
    <property type="match status" value="1"/>
</dbReference>
<dbReference type="KEGG" id="dpa:109533199"/>
<keyword evidence="2" id="KW-1185">Reference proteome</keyword>
<organism evidence="1 2">
    <name type="scientific">Dendroctonus ponderosae</name>
    <name type="common">Mountain pine beetle</name>
    <dbReference type="NCBI Taxonomy" id="77166"/>
    <lineage>
        <taxon>Eukaryota</taxon>
        <taxon>Metazoa</taxon>
        <taxon>Ecdysozoa</taxon>
        <taxon>Arthropoda</taxon>
        <taxon>Hexapoda</taxon>
        <taxon>Insecta</taxon>
        <taxon>Pterygota</taxon>
        <taxon>Neoptera</taxon>
        <taxon>Endopterygota</taxon>
        <taxon>Coleoptera</taxon>
        <taxon>Polyphaga</taxon>
        <taxon>Cucujiformia</taxon>
        <taxon>Curculionidae</taxon>
        <taxon>Scolytinae</taxon>
        <taxon>Dendroctonus</taxon>
    </lineage>
</organism>